<evidence type="ECO:0000313" key="3">
    <source>
        <dbReference type="Proteomes" id="UP001501115"/>
    </source>
</evidence>
<accession>A0ABP8GU59</accession>
<name>A0ABP8GU59_9ACTN</name>
<dbReference type="Proteomes" id="UP001501115">
    <property type="component" value="Unassembled WGS sequence"/>
</dbReference>
<sequence length="42" mass="4374">MASERTSHPEVTDSAGKTNSLAPEASTVKARLSRTDGSRVGD</sequence>
<gene>
    <name evidence="2" type="ORF">GCM10023086_59280</name>
</gene>
<organism evidence="2 3">
    <name type="scientific">Streptomyces venetus</name>
    <dbReference type="NCBI Taxonomy" id="1701086"/>
    <lineage>
        <taxon>Bacteria</taxon>
        <taxon>Bacillati</taxon>
        <taxon>Actinomycetota</taxon>
        <taxon>Actinomycetes</taxon>
        <taxon>Kitasatosporales</taxon>
        <taxon>Streptomycetaceae</taxon>
        <taxon>Streptomyces</taxon>
    </lineage>
</organism>
<evidence type="ECO:0000256" key="1">
    <source>
        <dbReference type="SAM" id="MobiDB-lite"/>
    </source>
</evidence>
<reference evidence="3" key="1">
    <citation type="journal article" date="2019" name="Int. J. Syst. Evol. Microbiol.">
        <title>The Global Catalogue of Microorganisms (GCM) 10K type strain sequencing project: providing services to taxonomists for standard genome sequencing and annotation.</title>
        <authorList>
            <consortium name="The Broad Institute Genomics Platform"/>
            <consortium name="The Broad Institute Genome Sequencing Center for Infectious Disease"/>
            <person name="Wu L."/>
            <person name="Ma J."/>
        </authorList>
    </citation>
    <scope>NUCLEOTIDE SEQUENCE [LARGE SCALE GENOMIC DNA]</scope>
    <source>
        <strain evidence="3">JCM 31290</strain>
    </source>
</reference>
<keyword evidence="3" id="KW-1185">Reference proteome</keyword>
<proteinExistence type="predicted"/>
<feature type="compositionally biased region" description="Basic and acidic residues" evidence="1">
    <location>
        <begin position="1"/>
        <end position="11"/>
    </location>
</feature>
<feature type="compositionally biased region" description="Basic and acidic residues" evidence="1">
    <location>
        <begin position="33"/>
        <end position="42"/>
    </location>
</feature>
<protein>
    <submittedName>
        <fullName evidence="2">Uncharacterized protein</fullName>
    </submittedName>
</protein>
<comment type="caution">
    <text evidence="2">The sequence shown here is derived from an EMBL/GenBank/DDBJ whole genome shotgun (WGS) entry which is preliminary data.</text>
</comment>
<feature type="region of interest" description="Disordered" evidence="1">
    <location>
        <begin position="1"/>
        <end position="42"/>
    </location>
</feature>
<evidence type="ECO:0000313" key="2">
    <source>
        <dbReference type="EMBL" id="GAA4329924.1"/>
    </source>
</evidence>
<dbReference type="EMBL" id="BAABET010000010">
    <property type="protein sequence ID" value="GAA4329924.1"/>
    <property type="molecule type" value="Genomic_DNA"/>
</dbReference>